<dbReference type="AlphaFoldDB" id="A0AAV4RJ54"/>
<comment type="caution">
    <text evidence="2">The sequence shown here is derived from an EMBL/GenBank/DDBJ whole genome shotgun (WGS) entry which is preliminary data.</text>
</comment>
<sequence length="147" mass="16040">MPLVWSHLGSERQAAGLSAGVWCLRRAARVLSLGCYRDAEHLLSCAPRGRHLLPPSGSGSRSSEEPFGQNSVATESATESYVHLEHRTIRQDVFKGLEATDILASQYDECKYSHCSCIPAAVLATSLLERTDSPRCREVKNNGLAIT</sequence>
<evidence type="ECO:0000313" key="2">
    <source>
        <dbReference type="EMBL" id="GIY20522.1"/>
    </source>
</evidence>
<protein>
    <submittedName>
        <fullName evidence="2">Uncharacterized protein</fullName>
    </submittedName>
</protein>
<organism evidence="2 3">
    <name type="scientific">Caerostris extrusa</name>
    <name type="common">Bark spider</name>
    <name type="synonym">Caerostris bankana</name>
    <dbReference type="NCBI Taxonomy" id="172846"/>
    <lineage>
        <taxon>Eukaryota</taxon>
        <taxon>Metazoa</taxon>
        <taxon>Ecdysozoa</taxon>
        <taxon>Arthropoda</taxon>
        <taxon>Chelicerata</taxon>
        <taxon>Arachnida</taxon>
        <taxon>Araneae</taxon>
        <taxon>Araneomorphae</taxon>
        <taxon>Entelegynae</taxon>
        <taxon>Araneoidea</taxon>
        <taxon>Araneidae</taxon>
        <taxon>Caerostris</taxon>
    </lineage>
</organism>
<keyword evidence="3" id="KW-1185">Reference proteome</keyword>
<reference evidence="2 3" key="1">
    <citation type="submission" date="2021-06" db="EMBL/GenBank/DDBJ databases">
        <title>Caerostris extrusa draft genome.</title>
        <authorList>
            <person name="Kono N."/>
            <person name="Arakawa K."/>
        </authorList>
    </citation>
    <scope>NUCLEOTIDE SEQUENCE [LARGE SCALE GENOMIC DNA]</scope>
</reference>
<feature type="region of interest" description="Disordered" evidence="1">
    <location>
        <begin position="54"/>
        <end position="74"/>
    </location>
</feature>
<gene>
    <name evidence="2" type="ORF">CEXT_312011</name>
</gene>
<name>A0AAV4RJ54_CAEEX</name>
<proteinExistence type="predicted"/>
<evidence type="ECO:0000256" key="1">
    <source>
        <dbReference type="SAM" id="MobiDB-lite"/>
    </source>
</evidence>
<evidence type="ECO:0000313" key="3">
    <source>
        <dbReference type="Proteomes" id="UP001054945"/>
    </source>
</evidence>
<accession>A0AAV4RJ54</accession>
<dbReference type="EMBL" id="BPLR01007900">
    <property type="protein sequence ID" value="GIY20522.1"/>
    <property type="molecule type" value="Genomic_DNA"/>
</dbReference>
<dbReference type="Proteomes" id="UP001054945">
    <property type="component" value="Unassembled WGS sequence"/>
</dbReference>